<dbReference type="InterPro" id="IPR019734">
    <property type="entry name" value="TPR_rpt"/>
</dbReference>
<feature type="repeat" description="TPR" evidence="3">
    <location>
        <begin position="748"/>
        <end position="781"/>
    </location>
</feature>
<reference evidence="6 7" key="1">
    <citation type="submission" date="2020-01" db="EMBL/GenBank/DDBJ databases">
        <title>Kibdelosporangium persica a novel Actinomycetes from a hot desert in Iran.</title>
        <authorList>
            <person name="Safaei N."/>
            <person name="Zaburannyi N."/>
            <person name="Mueller R."/>
            <person name="Wink J."/>
        </authorList>
    </citation>
    <scope>NUCLEOTIDE SEQUENCE [LARGE SCALE GENOMIC DNA]</scope>
    <source>
        <strain evidence="6 7">4NS15</strain>
    </source>
</reference>
<keyword evidence="7" id="KW-1185">Reference proteome</keyword>
<dbReference type="InterPro" id="IPR001867">
    <property type="entry name" value="OmpR/PhoB-type_DNA-bd"/>
</dbReference>
<organism evidence="6 7">
    <name type="scientific">Kibdelosporangium persicum</name>
    <dbReference type="NCBI Taxonomy" id="2698649"/>
    <lineage>
        <taxon>Bacteria</taxon>
        <taxon>Bacillati</taxon>
        <taxon>Actinomycetota</taxon>
        <taxon>Actinomycetes</taxon>
        <taxon>Pseudonocardiales</taxon>
        <taxon>Pseudonocardiaceae</taxon>
        <taxon>Kibdelosporangium</taxon>
    </lineage>
</organism>
<evidence type="ECO:0000256" key="1">
    <source>
        <dbReference type="ARBA" id="ARBA00005820"/>
    </source>
</evidence>
<dbReference type="PANTHER" id="PTHR47691:SF3">
    <property type="entry name" value="HTH-TYPE TRANSCRIPTIONAL REGULATOR RV0890C-RELATED"/>
    <property type="match status" value="1"/>
</dbReference>
<dbReference type="SUPFAM" id="SSF48452">
    <property type="entry name" value="TPR-like"/>
    <property type="match status" value="4"/>
</dbReference>
<dbReference type="SUPFAM" id="SSF46894">
    <property type="entry name" value="C-terminal effector domain of the bipartite response regulators"/>
    <property type="match status" value="1"/>
</dbReference>
<sequence>MFEFGLLGPVQAYRGTTRLELGPPKQRLVLAVLLLTPNRPVPLDRLVDLTWPDSPPPTARTAIHGRISRLRAVLAATDGPDHGVSLDSEGSGYLLRVDPALVDVHRFTALLAQARAAGQDDHAVALYDRALTLWRGAPLDGVASDFVRRQLCAELVEARLNAEEEQAEIRLRLGQHRDLVEVLTGRLEVDPARERTAGQLALALYRSDQSSQALDVCRRTRRHLHDELGIDPGPSLRELEVAILRNDASLAAPAAARPRPVVALPSHLPAEPAGFTGRAVEVRRLTELLSGAPTTVTVTVISGVAGAGKTALAVHCAHQVSTRYPDGQLYVDLQGYHQSEPMRPVDALALFLRALGVAPTQVPADENEAVLLYRSRTAGRRVLVVLDNASSADQVRPLLPGAAGSAVLVTSRDDLRGLTALDSAVPLRLDTLTPMESLTLLSRVLGTSRVESQRGAAEDLARLCGHLPLALRIAAAHLAARPTEPIETYVRALDEGNRLGMLAIPEDSRAAVETAFDLSYRTLTADHQHLFGRLGLVPGPDFTAAVAAVLTGLPVPDTETGLDRLEAAHLVRRHAPGRYRLHDLLRLYAIARATDKDVHRLLAYYLHNADAAARRLYPHKIRLPLPAPPPGLVVTEFPDTGTASRWLDSELPNVIAAIHFCAREGHHQTLCLLADTLRGYFYGRGFVSEWLAVATAARQAASDPMLACAAELSLGDAYSVRSRHAQAREHHEAARSLARQAGWLDAESTALGTLGVIYRESGRLRAAIDSFTEALEINVRQDQPHKQVLDLVNLGGAQAMLGDLRQAAESFRRAWLAGRRVESPSGTAMVLQCLGNTDRLLGKLTDATGHVTEALALYRGTDDVLGQASALDSLASIHADAGRYREARQTATEALELARKIDSLRVESAALNTLGTVHHLQGEPSAALACHSEAHQIAVTAGLSSDLDALVGIANANVALGSYAEASSTANLALSRALETGHRLLEGQALSALALNALAVGAEAVSLARQALAVHRETGYRLGIARTLRTLGDAVCQVEGTRSALPHWQEAVELFTGIGSPEAIELRRKIKAE</sequence>
<keyword evidence="2 4" id="KW-0238">DNA-binding</keyword>
<feature type="DNA-binding region" description="OmpR/PhoB-type" evidence="4">
    <location>
        <begin position="1"/>
        <end position="97"/>
    </location>
</feature>
<gene>
    <name evidence="6" type="ORF">GC106_68540</name>
</gene>
<feature type="domain" description="OmpR/PhoB-type" evidence="5">
    <location>
        <begin position="1"/>
        <end position="97"/>
    </location>
</feature>
<evidence type="ECO:0000259" key="5">
    <source>
        <dbReference type="PROSITE" id="PS51755"/>
    </source>
</evidence>
<dbReference type="CDD" id="cd15831">
    <property type="entry name" value="BTAD"/>
    <property type="match status" value="1"/>
</dbReference>
<dbReference type="Gene3D" id="1.10.10.10">
    <property type="entry name" value="Winged helix-like DNA-binding domain superfamily/Winged helix DNA-binding domain"/>
    <property type="match status" value="1"/>
</dbReference>
<dbReference type="InterPro" id="IPR027417">
    <property type="entry name" value="P-loop_NTPase"/>
</dbReference>
<comment type="similarity">
    <text evidence="1">Belongs to the AfsR/DnrI/RedD regulatory family.</text>
</comment>
<comment type="caution">
    <text evidence="6">The sequence shown here is derived from an EMBL/GenBank/DDBJ whole genome shotgun (WGS) entry which is preliminary data.</text>
</comment>
<dbReference type="EMBL" id="JAAATY010000029">
    <property type="protein sequence ID" value="NRN69597.1"/>
    <property type="molecule type" value="Genomic_DNA"/>
</dbReference>
<dbReference type="PANTHER" id="PTHR47691">
    <property type="entry name" value="REGULATOR-RELATED"/>
    <property type="match status" value="1"/>
</dbReference>
<dbReference type="InterPro" id="IPR011990">
    <property type="entry name" value="TPR-like_helical_dom_sf"/>
</dbReference>
<evidence type="ECO:0000256" key="2">
    <source>
        <dbReference type="ARBA" id="ARBA00023125"/>
    </source>
</evidence>
<dbReference type="Gene3D" id="3.40.50.300">
    <property type="entry name" value="P-loop containing nucleotide triphosphate hydrolases"/>
    <property type="match status" value="1"/>
</dbReference>
<proteinExistence type="inferred from homology"/>
<dbReference type="PRINTS" id="PR00364">
    <property type="entry name" value="DISEASERSIST"/>
</dbReference>
<protein>
    <submittedName>
        <fullName evidence="6">Pathway specific regulator</fullName>
    </submittedName>
</protein>
<dbReference type="InterPro" id="IPR016032">
    <property type="entry name" value="Sig_transdc_resp-reg_C-effctor"/>
</dbReference>
<evidence type="ECO:0000313" key="6">
    <source>
        <dbReference type="EMBL" id="NRN69597.1"/>
    </source>
</evidence>
<evidence type="ECO:0000256" key="3">
    <source>
        <dbReference type="PROSITE-ProRule" id="PRU00339"/>
    </source>
</evidence>
<dbReference type="Pfam" id="PF03704">
    <property type="entry name" value="BTAD"/>
    <property type="match status" value="1"/>
</dbReference>
<dbReference type="PROSITE" id="PS50005">
    <property type="entry name" value="TPR"/>
    <property type="match status" value="1"/>
</dbReference>
<evidence type="ECO:0000313" key="7">
    <source>
        <dbReference type="Proteomes" id="UP000763557"/>
    </source>
</evidence>
<dbReference type="PROSITE" id="PS51755">
    <property type="entry name" value="OMPR_PHOB"/>
    <property type="match status" value="1"/>
</dbReference>
<dbReference type="Pfam" id="PF13424">
    <property type="entry name" value="TPR_12"/>
    <property type="match status" value="2"/>
</dbReference>
<dbReference type="InterPro" id="IPR036388">
    <property type="entry name" value="WH-like_DNA-bd_sf"/>
</dbReference>
<name>A0ABX2FE07_9PSEU</name>
<dbReference type="SUPFAM" id="SSF52540">
    <property type="entry name" value="P-loop containing nucleoside triphosphate hydrolases"/>
    <property type="match status" value="1"/>
</dbReference>
<accession>A0ABX2FE07</accession>
<dbReference type="Proteomes" id="UP000763557">
    <property type="component" value="Unassembled WGS sequence"/>
</dbReference>
<dbReference type="SMART" id="SM00028">
    <property type="entry name" value="TPR"/>
    <property type="match status" value="8"/>
</dbReference>
<evidence type="ECO:0000256" key="4">
    <source>
        <dbReference type="PROSITE-ProRule" id="PRU01091"/>
    </source>
</evidence>
<dbReference type="SMART" id="SM01043">
    <property type="entry name" value="BTAD"/>
    <property type="match status" value="1"/>
</dbReference>
<dbReference type="Gene3D" id="1.25.40.10">
    <property type="entry name" value="Tetratricopeptide repeat domain"/>
    <property type="match status" value="4"/>
</dbReference>
<dbReference type="InterPro" id="IPR005158">
    <property type="entry name" value="BTAD"/>
</dbReference>
<keyword evidence="3" id="KW-0802">TPR repeat</keyword>
<dbReference type="SMART" id="SM00862">
    <property type="entry name" value="Trans_reg_C"/>
    <property type="match status" value="1"/>
</dbReference>